<dbReference type="SUPFAM" id="SSF52317">
    <property type="entry name" value="Class I glutamine amidotransferase-like"/>
    <property type="match status" value="1"/>
</dbReference>
<dbReference type="InterPro" id="IPR001674">
    <property type="entry name" value="GMP_synth_C"/>
</dbReference>
<reference evidence="14 15" key="1">
    <citation type="submission" date="2020-08" db="EMBL/GenBank/DDBJ databases">
        <title>Genomic Encyclopedia of Type Strains, Phase IV (KMG-IV): sequencing the most valuable type-strain genomes for metagenomic binning, comparative biology and taxonomic classification.</title>
        <authorList>
            <person name="Goeker M."/>
        </authorList>
    </citation>
    <scope>NUCLEOTIDE SEQUENCE [LARGE SCALE GENOMIC DNA]</scope>
    <source>
        <strain evidence="14 15">DSM 27026</strain>
    </source>
</reference>
<feature type="binding site" evidence="12">
    <location>
        <begin position="226"/>
        <end position="232"/>
    </location>
    <ligand>
        <name>ATP</name>
        <dbReference type="ChEBI" id="CHEBI:30616"/>
    </ligand>
</feature>
<keyword evidence="5 11" id="KW-0436">Ligase</keyword>
<dbReference type="Proteomes" id="UP000553706">
    <property type="component" value="Unassembled WGS sequence"/>
</dbReference>
<comment type="pathway">
    <text evidence="2 11">Purine metabolism; GMP biosynthesis; GMP from XMP (L-Gln route): step 1/1.</text>
</comment>
<keyword evidence="6 11" id="KW-0547">Nucleotide-binding</keyword>
<sequence length="516" mass="55793">MSDEKILILDFGSQVTQLIARRVRESGVYCEIIPFNADVARMQAFAPKGIILSGGPASVAEEGSPRAPQWVFEAGVPVMGICYGQMTMCVQLGGEAKGAEIREFGAAYVDVVADCALFEGVWSVGAREKVWMSHGDHISAPPPGFRTVAVSEGAPYALIANDERRFYGAMFHPEVVHTPHGAQLIRNFTHKVCGCSGNWTMAGFRQAEIAKIRAQVGSGQVICGLSGGVDSSVAAALIHEAIGDQLTCIFVDHGLLRAGEAEEVVRVFRDQFNIKLIHRDASDLFLGQLAGVTDPEQKRKIIGKLFIDVFDEESQKLGGAEFLAQGTLYPDVIESVSAIGGPSVTIKSHHNVGGLPAYMKLKLVEPLRELFKDEVRALGRELGLPETIVGRHPFPGPGLAIRVLGEVTREKVAVLQKADAIYLEEIRAAGLYDAIWQAFAVLLPVKSVGVMGDGRTYDNVCALRAVTSTDGMTAEVYPYDVGFLTRVAGRIVNEVRGINRVTYDITSKPPGTIEWE</sequence>
<dbReference type="InterPro" id="IPR022310">
    <property type="entry name" value="NAD/GMP_synthase"/>
</dbReference>
<evidence type="ECO:0000256" key="7">
    <source>
        <dbReference type="ARBA" id="ARBA00022749"/>
    </source>
</evidence>
<dbReference type="Pfam" id="PF00117">
    <property type="entry name" value="GATase"/>
    <property type="match status" value="1"/>
</dbReference>
<dbReference type="InterPro" id="IPR017926">
    <property type="entry name" value="GATASE"/>
</dbReference>
<dbReference type="FunFam" id="3.40.50.620:FF:000001">
    <property type="entry name" value="GMP synthase [glutamine-hydrolyzing]"/>
    <property type="match status" value="1"/>
</dbReference>
<evidence type="ECO:0000313" key="14">
    <source>
        <dbReference type="EMBL" id="MBB5371798.1"/>
    </source>
</evidence>
<dbReference type="Gene3D" id="3.30.300.10">
    <property type="match status" value="1"/>
</dbReference>
<dbReference type="FunFam" id="3.40.50.880:FF:000001">
    <property type="entry name" value="GMP synthase [glutamine-hydrolyzing]"/>
    <property type="match status" value="1"/>
</dbReference>
<dbReference type="CDD" id="cd01997">
    <property type="entry name" value="GMP_synthase_C"/>
    <property type="match status" value="1"/>
</dbReference>
<comment type="catalytic activity">
    <reaction evidence="11">
        <text>XMP + L-glutamine + ATP + H2O = GMP + L-glutamate + AMP + diphosphate + 2 H(+)</text>
        <dbReference type="Rhea" id="RHEA:11680"/>
        <dbReference type="ChEBI" id="CHEBI:15377"/>
        <dbReference type="ChEBI" id="CHEBI:15378"/>
        <dbReference type="ChEBI" id="CHEBI:29985"/>
        <dbReference type="ChEBI" id="CHEBI:30616"/>
        <dbReference type="ChEBI" id="CHEBI:33019"/>
        <dbReference type="ChEBI" id="CHEBI:57464"/>
        <dbReference type="ChEBI" id="CHEBI:58115"/>
        <dbReference type="ChEBI" id="CHEBI:58359"/>
        <dbReference type="ChEBI" id="CHEBI:456215"/>
        <dbReference type="EC" id="6.3.5.2"/>
    </reaction>
</comment>
<protein>
    <recommendedName>
        <fullName evidence="4 11">GMP synthase [glutamine-hydrolyzing]</fullName>
        <ecNumber evidence="3 11">6.3.5.2</ecNumber>
    </recommendedName>
    <alternativeName>
        <fullName evidence="11">GMP synthetase</fullName>
    </alternativeName>
    <alternativeName>
        <fullName evidence="11">Glutamine amidotransferase</fullName>
    </alternativeName>
</protein>
<dbReference type="InterPro" id="IPR014729">
    <property type="entry name" value="Rossmann-like_a/b/a_fold"/>
</dbReference>
<dbReference type="Pfam" id="PF02540">
    <property type="entry name" value="NAD_synthase"/>
    <property type="match status" value="1"/>
</dbReference>
<feature type="domain" description="GMPS ATP-PPase" evidence="13">
    <location>
        <begin position="199"/>
        <end position="391"/>
    </location>
</feature>
<evidence type="ECO:0000256" key="1">
    <source>
        <dbReference type="ARBA" id="ARBA00002332"/>
    </source>
</evidence>
<dbReference type="Gene3D" id="3.40.50.880">
    <property type="match status" value="1"/>
</dbReference>
<proteinExistence type="inferred from homology"/>
<evidence type="ECO:0000256" key="6">
    <source>
        <dbReference type="ARBA" id="ARBA00022741"/>
    </source>
</evidence>
<evidence type="ECO:0000256" key="11">
    <source>
        <dbReference type="HAMAP-Rule" id="MF_00344"/>
    </source>
</evidence>
<dbReference type="PANTHER" id="PTHR11922">
    <property type="entry name" value="GMP SYNTHASE-RELATED"/>
    <property type="match status" value="1"/>
</dbReference>
<dbReference type="GO" id="GO:0005524">
    <property type="term" value="F:ATP binding"/>
    <property type="evidence" value="ECO:0007669"/>
    <property type="project" value="UniProtKB-UniRule"/>
</dbReference>
<dbReference type="InterPro" id="IPR022955">
    <property type="entry name" value="GMP_synthase"/>
</dbReference>
<dbReference type="RefSeq" id="WP_183264829.1">
    <property type="nucleotide sequence ID" value="NZ_JACHFJ010000001.1"/>
</dbReference>
<evidence type="ECO:0000256" key="2">
    <source>
        <dbReference type="ARBA" id="ARBA00005153"/>
    </source>
</evidence>
<dbReference type="PROSITE" id="PS51273">
    <property type="entry name" value="GATASE_TYPE_1"/>
    <property type="match status" value="1"/>
</dbReference>
<dbReference type="AlphaFoldDB" id="A0A840V737"/>
<dbReference type="FunFam" id="3.30.300.10:FF:000002">
    <property type="entry name" value="GMP synthase [glutamine-hydrolyzing]"/>
    <property type="match status" value="1"/>
</dbReference>
<keyword evidence="15" id="KW-1185">Reference proteome</keyword>
<keyword evidence="8 11" id="KW-0658">Purine biosynthesis</keyword>
<dbReference type="InterPro" id="IPR004739">
    <property type="entry name" value="GMP_synth_GATase"/>
</dbReference>
<evidence type="ECO:0000256" key="8">
    <source>
        <dbReference type="ARBA" id="ARBA00022755"/>
    </source>
</evidence>
<dbReference type="GO" id="GO:0003921">
    <property type="term" value="F:GMP synthase activity"/>
    <property type="evidence" value="ECO:0007669"/>
    <property type="project" value="InterPro"/>
</dbReference>
<dbReference type="InterPro" id="IPR029062">
    <property type="entry name" value="Class_I_gatase-like"/>
</dbReference>
<evidence type="ECO:0000256" key="9">
    <source>
        <dbReference type="ARBA" id="ARBA00022840"/>
    </source>
</evidence>
<comment type="subunit">
    <text evidence="11">Homodimer.</text>
</comment>
<dbReference type="GO" id="GO:0005829">
    <property type="term" value="C:cytosol"/>
    <property type="evidence" value="ECO:0007669"/>
    <property type="project" value="TreeGrafter"/>
</dbReference>
<dbReference type="PRINTS" id="PR00097">
    <property type="entry name" value="ANTSNTHASEII"/>
</dbReference>
<dbReference type="PRINTS" id="PR00096">
    <property type="entry name" value="GATASE"/>
</dbReference>
<name>A0A840V737_9PROT</name>
<comment type="caution">
    <text evidence="14">The sequence shown here is derived from an EMBL/GenBank/DDBJ whole genome shotgun (WGS) entry which is preliminary data.</text>
</comment>
<evidence type="ECO:0000259" key="13">
    <source>
        <dbReference type="PROSITE" id="PS51553"/>
    </source>
</evidence>
<dbReference type="Pfam" id="PF00958">
    <property type="entry name" value="GMP_synt_C"/>
    <property type="match status" value="1"/>
</dbReference>
<dbReference type="EC" id="6.3.5.2" evidence="3 11"/>
<dbReference type="UniPathway" id="UPA00189">
    <property type="reaction ID" value="UER00296"/>
</dbReference>
<evidence type="ECO:0000256" key="4">
    <source>
        <dbReference type="ARBA" id="ARBA00021562"/>
    </source>
</evidence>
<dbReference type="EMBL" id="JACHFJ010000001">
    <property type="protein sequence ID" value="MBB5371798.1"/>
    <property type="molecule type" value="Genomic_DNA"/>
</dbReference>
<feature type="active site" description="Nucleophile" evidence="11">
    <location>
        <position position="82"/>
    </location>
</feature>
<dbReference type="PANTHER" id="PTHR11922:SF2">
    <property type="entry name" value="GMP SYNTHASE [GLUTAMINE-HYDROLYZING]"/>
    <property type="match status" value="1"/>
</dbReference>
<organism evidence="14 15">
    <name type="scientific">Acidocella aromatica</name>
    <dbReference type="NCBI Taxonomy" id="1303579"/>
    <lineage>
        <taxon>Bacteria</taxon>
        <taxon>Pseudomonadati</taxon>
        <taxon>Pseudomonadota</taxon>
        <taxon>Alphaproteobacteria</taxon>
        <taxon>Acetobacterales</taxon>
        <taxon>Acidocellaceae</taxon>
        <taxon>Acidocella</taxon>
    </lineage>
</organism>
<dbReference type="Gene3D" id="3.40.50.620">
    <property type="entry name" value="HUPs"/>
    <property type="match status" value="1"/>
</dbReference>
<dbReference type="SUPFAM" id="SSF54810">
    <property type="entry name" value="GMP synthetase C-terminal dimerisation domain"/>
    <property type="match status" value="1"/>
</dbReference>
<dbReference type="SUPFAM" id="SSF52402">
    <property type="entry name" value="Adenine nucleotide alpha hydrolases-like"/>
    <property type="match status" value="1"/>
</dbReference>
<evidence type="ECO:0000256" key="3">
    <source>
        <dbReference type="ARBA" id="ARBA00012746"/>
    </source>
</evidence>
<keyword evidence="10 11" id="KW-0315">Glutamine amidotransferase</keyword>
<evidence type="ECO:0000256" key="5">
    <source>
        <dbReference type="ARBA" id="ARBA00022598"/>
    </source>
</evidence>
<dbReference type="HAMAP" id="MF_00344">
    <property type="entry name" value="GMP_synthase"/>
    <property type="match status" value="1"/>
</dbReference>
<feature type="active site" evidence="11">
    <location>
        <position position="174"/>
    </location>
</feature>
<evidence type="ECO:0000313" key="15">
    <source>
        <dbReference type="Proteomes" id="UP000553706"/>
    </source>
</evidence>
<dbReference type="NCBIfam" id="NF000848">
    <property type="entry name" value="PRK00074.1"/>
    <property type="match status" value="1"/>
</dbReference>
<dbReference type="CDD" id="cd01742">
    <property type="entry name" value="GATase1_GMP_Synthase"/>
    <property type="match status" value="1"/>
</dbReference>
<dbReference type="NCBIfam" id="TIGR00884">
    <property type="entry name" value="guaA_Cterm"/>
    <property type="match status" value="1"/>
</dbReference>
<keyword evidence="7 11" id="KW-0332">GMP biosynthesis</keyword>
<gene>
    <name evidence="11" type="primary">guaA</name>
    <name evidence="14" type="ORF">HNP71_000022</name>
</gene>
<dbReference type="PROSITE" id="PS51553">
    <property type="entry name" value="GMPS_ATP_PPASE"/>
    <property type="match status" value="1"/>
</dbReference>
<accession>A0A840V737</accession>
<dbReference type="InterPro" id="IPR025777">
    <property type="entry name" value="GMPS_ATP_PPase_dom"/>
</dbReference>
<evidence type="ECO:0000256" key="12">
    <source>
        <dbReference type="PROSITE-ProRule" id="PRU00886"/>
    </source>
</evidence>
<dbReference type="NCBIfam" id="TIGR00888">
    <property type="entry name" value="guaA_Nterm"/>
    <property type="match status" value="1"/>
</dbReference>
<keyword evidence="9 11" id="KW-0067">ATP-binding</keyword>
<comment type="function">
    <text evidence="1 11">Catalyzes the synthesis of GMP from XMP.</text>
</comment>
<feature type="active site" evidence="11">
    <location>
        <position position="172"/>
    </location>
</feature>
<evidence type="ECO:0000256" key="10">
    <source>
        <dbReference type="ARBA" id="ARBA00022962"/>
    </source>
</evidence>